<evidence type="ECO:0000256" key="3">
    <source>
        <dbReference type="ARBA" id="ARBA00022553"/>
    </source>
</evidence>
<dbReference type="Gene3D" id="3.40.50.12780">
    <property type="entry name" value="N-terminal domain of ligase-like"/>
    <property type="match status" value="1"/>
</dbReference>
<dbReference type="InterPro" id="IPR025110">
    <property type="entry name" value="AMP-bd_C"/>
</dbReference>
<dbReference type="InterPro" id="IPR029058">
    <property type="entry name" value="AB_hydrolase_fold"/>
</dbReference>
<dbReference type="InterPro" id="IPR001242">
    <property type="entry name" value="Condensation_dom"/>
</dbReference>
<keyword evidence="3" id="KW-0597">Phosphoprotein</keyword>
<reference evidence="5 6" key="1">
    <citation type="submission" date="2024-09" db="EMBL/GenBank/DDBJ databases">
        <authorList>
            <person name="Sun Q."/>
            <person name="Mori K."/>
        </authorList>
    </citation>
    <scope>NUCLEOTIDE SEQUENCE [LARGE SCALE GENOMIC DNA]</scope>
    <source>
        <strain evidence="5 6">TBRC 1432</strain>
    </source>
</reference>
<dbReference type="Gene3D" id="3.30.300.30">
    <property type="match status" value="1"/>
</dbReference>
<dbReference type="InterPro" id="IPR042099">
    <property type="entry name" value="ANL_N_sf"/>
</dbReference>
<dbReference type="Gene3D" id="3.30.559.10">
    <property type="entry name" value="Chloramphenicol acetyltransferase-like domain"/>
    <property type="match status" value="1"/>
</dbReference>
<protein>
    <submittedName>
        <fullName evidence="5">Condensation domain-containing protein</fullName>
    </submittedName>
</protein>
<keyword evidence="2" id="KW-0596">Phosphopantetheine</keyword>
<dbReference type="InterPro" id="IPR006162">
    <property type="entry name" value="Ppantetheine_attach_site"/>
</dbReference>
<dbReference type="Gene3D" id="3.40.50.1820">
    <property type="entry name" value="alpha/beta hydrolase"/>
    <property type="match status" value="1"/>
</dbReference>
<dbReference type="InterPro" id="IPR023213">
    <property type="entry name" value="CAT-like_dom_sf"/>
</dbReference>
<dbReference type="Pfam" id="PF00668">
    <property type="entry name" value="Condensation"/>
    <property type="match status" value="1"/>
</dbReference>
<dbReference type="Gene3D" id="3.30.559.30">
    <property type="entry name" value="Nonribosomal peptide synthetase, condensation domain"/>
    <property type="match status" value="1"/>
</dbReference>
<dbReference type="Pfam" id="PF13193">
    <property type="entry name" value="AMP-binding_C"/>
    <property type="match status" value="1"/>
</dbReference>
<keyword evidence="6" id="KW-1185">Reference proteome</keyword>
<dbReference type="SUPFAM" id="SSF47336">
    <property type="entry name" value="ACP-like"/>
    <property type="match status" value="1"/>
</dbReference>
<dbReference type="EMBL" id="JBHLUD010000001">
    <property type="protein sequence ID" value="MFC0540629.1"/>
    <property type="molecule type" value="Genomic_DNA"/>
</dbReference>
<dbReference type="Pfam" id="PF00550">
    <property type="entry name" value="PP-binding"/>
    <property type="match status" value="1"/>
</dbReference>
<dbReference type="CDD" id="cd05930">
    <property type="entry name" value="A_NRPS"/>
    <property type="match status" value="1"/>
</dbReference>
<organism evidence="5 6">
    <name type="scientific">Kutzneria chonburiensis</name>
    <dbReference type="NCBI Taxonomy" id="1483604"/>
    <lineage>
        <taxon>Bacteria</taxon>
        <taxon>Bacillati</taxon>
        <taxon>Actinomycetota</taxon>
        <taxon>Actinomycetes</taxon>
        <taxon>Pseudonocardiales</taxon>
        <taxon>Pseudonocardiaceae</taxon>
        <taxon>Kutzneria</taxon>
    </lineage>
</organism>
<dbReference type="InterPro" id="IPR045851">
    <property type="entry name" value="AMP-bd_C_sf"/>
</dbReference>
<dbReference type="SUPFAM" id="SSF56801">
    <property type="entry name" value="Acetyl-CoA synthetase-like"/>
    <property type="match status" value="1"/>
</dbReference>
<dbReference type="RefSeq" id="WP_273939439.1">
    <property type="nucleotide sequence ID" value="NZ_CP097263.1"/>
</dbReference>
<evidence type="ECO:0000313" key="5">
    <source>
        <dbReference type="EMBL" id="MFC0540629.1"/>
    </source>
</evidence>
<feature type="domain" description="Carrier" evidence="4">
    <location>
        <begin position="950"/>
        <end position="1025"/>
    </location>
</feature>
<comment type="caution">
    <text evidence="5">The sequence shown here is derived from an EMBL/GenBank/DDBJ whole genome shotgun (WGS) entry which is preliminary data.</text>
</comment>
<dbReference type="PROSITE" id="PS50075">
    <property type="entry name" value="CARRIER"/>
    <property type="match status" value="1"/>
</dbReference>
<dbReference type="CDD" id="cd19531">
    <property type="entry name" value="LCL_NRPS-like"/>
    <property type="match status" value="1"/>
</dbReference>
<dbReference type="SUPFAM" id="SSF52777">
    <property type="entry name" value="CoA-dependent acyltransferases"/>
    <property type="match status" value="2"/>
</dbReference>
<name>A0ABV6MKD7_9PSEU</name>
<dbReference type="InterPro" id="IPR000873">
    <property type="entry name" value="AMP-dep_synth/lig_dom"/>
</dbReference>
<dbReference type="InterPro" id="IPR036736">
    <property type="entry name" value="ACP-like_sf"/>
</dbReference>
<dbReference type="InterPro" id="IPR020845">
    <property type="entry name" value="AMP-binding_CS"/>
</dbReference>
<gene>
    <name evidence="5" type="ORF">ACFFH7_04000</name>
</gene>
<dbReference type="PROSITE" id="PS00012">
    <property type="entry name" value="PHOSPHOPANTETHEINE"/>
    <property type="match status" value="1"/>
</dbReference>
<dbReference type="PANTHER" id="PTHR45527">
    <property type="entry name" value="NONRIBOSOMAL PEPTIDE SYNTHETASE"/>
    <property type="match status" value="1"/>
</dbReference>
<dbReference type="PANTHER" id="PTHR45527:SF1">
    <property type="entry name" value="FATTY ACID SYNTHASE"/>
    <property type="match status" value="1"/>
</dbReference>
<sequence>MKLSRLTAAQRADLLAKARSNVPGAAPALTGHDRPDGRSAASIAQQQQWFLDRLGPGEAAYLVPFAFELHGALDIDALRSALITVAERHEVLRCRFELSGGELVQVVVPDLISPLPIEDVADAAGRAYELARERFDLTAGPLIRTRLLRLSADEHVLVWIAHHAVADGFSIGVLVDELIASYRQQPLPELAVQYADFAVWQHERLTDQRLADLVDHWRTHLGDAPPAVLPSRRPRPATQRFVGRDLTFRYPSTVADDVATLSRRHGATVFMTVLAALHVVLSRHTGEPDAVLGASLAGRFRPETEGLIGPFSTTVPLRLDGSDDPTFAELLRRAKDATLDGLTHQEIPFGHLVRGLGVPRDPGRNPIYQVLFSMGSPQVAAPAVPVTPELTIRPAGIPNGTARLDLQLTMEHADGVLAGRLDYNTDLYDDVDAQNLIDQLGVLLAAVAADPDRPLRTYSLLGPADQARLLEQWHDAAPAPVTEFLARFEQVDPARIAWCYGDEQLTYGELDACANRIAQEICAAGGGPGQVVAVGLSRSLALLPVLLGVIRSGSTYLPLDPTFPQERLDFMLRDSDAAVLVDDDGATSLDRPNADSTAAYVMYTSGSTGTPKGVAVGRRALDNFLGAMAGLGLVRSDDTVIALTNTTFDISLDELLLPLTVGARIVLADRPTARDGAALRGLIDRHGVTVLHGTPATCRLLLDAGWRGDGVRRVLCGGEAMSARLAAELAEWVPEIWNLFGPTEATVWSLVHRVTGGDGPPPIGTPLVNTTALALDDDLRPVPPGVRAELYLGGIGLADGYLNRPERTSERFVLDRTGRRLYRTGDVVTYRPDGAFEFHGRTDHQVKLRGFRIELGEVESALVRLPEVVEAVAMVREFGPDDSRLVAFVRVSGTVGEDELREALSLPVHMIPARVVALAEFPLTSSGKVDRKALAARDLGEAVAGVRHDPPSTPTEQWLADSWGQFLGRDRIGVSDNFFALGGHSLLAVKLLTLVADTYGVEVSLDRFFAEPTIAALAPCLTGSDDDELLARIDQLSDEEVARLLRTGT</sequence>
<dbReference type="InterPro" id="IPR009081">
    <property type="entry name" value="PP-bd_ACP"/>
</dbReference>
<dbReference type="PROSITE" id="PS00455">
    <property type="entry name" value="AMP_BINDING"/>
    <property type="match status" value="1"/>
</dbReference>
<evidence type="ECO:0000259" key="4">
    <source>
        <dbReference type="PROSITE" id="PS50075"/>
    </source>
</evidence>
<evidence type="ECO:0000256" key="1">
    <source>
        <dbReference type="ARBA" id="ARBA00001957"/>
    </source>
</evidence>
<evidence type="ECO:0000313" key="6">
    <source>
        <dbReference type="Proteomes" id="UP001589810"/>
    </source>
</evidence>
<comment type="cofactor">
    <cofactor evidence="1">
        <name>pantetheine 4'-phosphate</name>
        <dbReference type="ChEBI" id="CHEBI:47942"/>
    </cofactor>
</comment>
<dbReference type="Pfam" id="PF00501">
    <property type="entry name" value="AMP-binding"/>
    <property type="match status" value="2"/>
</dbReference>
<accession>A0ABV6MKD7</accession>
<evidence type="ECO:0000256" key="2">
    <source>
        <dbReference type="ARBA" id="ARBA00022450"/>
    </source>
</evidence>
<dbReference type="Proteomes" id="UP001589810">
    <property type="component" value="Unassembled WGS sequence"/>
</dbReference>
<proteinExistence type="predicted"/>